<protein>
    <recommendedName>
        <fullName evidence="1">Integrase catalytic domain-containing protein</fullName>
    </recommendedName>
</protein>
<dbReference type="InterPro" id="IPR001584">
    <property type="entry name" value="Integrase_cat-core"/>
</dbReference>
<dbReference type="FunFam" id="3.30.420.10:FF:000032">
    <property type="entry name" value="Retrovirus-related Pol polyprotein from transposon 297-like Protein"/>
    <property type="match status" value="1"/>
</dbReference>
<accession>A0AAD7T5U7</accession>
<proteinExistence type="predicted"/>
<organism evidence="2 3">
    <name type="scientific">Aldrovandia affinis</name>
    <dbReference type="NCBI Taxonomy" id="143900"/>
    <lineage>
        <taxon>Eukaryota</taxon>
        <taxon>Metazoa</taxon>
        <taxon>Chordata</taxon>
        <taxon>Craniata</taxon>
        <taxon>Vertebrata</taxon>
        <taxon>Euteleostomi</taxon>
        <taxon>Actinopterygii</taxon>
        <taxon>Neopterygii</taxon>
        <taxon>Teleostei</taxon>
        <taxon>Notacanthiformes</taxon>
        <taxon>Halosauridae</taxon>
        <taxon>Aldrovandia</taxon>
    </lineage>
</organism>
<gene>
    <name evidence="2" type="ORF">AAFF_G00024920</name>
</gene>
<dbReference type="InterPro" id="IPR012337">
    <property type="entry name" value="RNaseH-like_sf"/>
</dbReference>
<sequence>MVLHRFGVPPEYISDQGRNFESQLIQQLCSFYGVQKTHTTPYHPQGNGQCERFNRTLHSLLQTLPPAKKLDWPNYLPHVTFSYNTTIHQTTGESPHLLMFGQEPQLPVDFLLGRIQEPNGGTVNDWLREHQMRLQTAFDGATERIQAAARLRKERNDQHVTGGSLTEGEVVYLLRQ</sequence>
<keyword evidence="3" id="KW-1185">Reference proteome</keyword>
<evidence type="ECO:0000259" key="1">
    <source>
        <dbReference type="PROSITE" id="PS50994"/>
    </source>
</evidence>
<dbReference type="GO" id="GO:0003676">
    <property type="term" value="F:nucleic acid binding"/>
    <property type="evidence" value="ECO:0007669"/>
    <property type="project" value="InterPro"/>
</dbReference>
<dbReference type="PROSITE" id="PS50994">
    <property type="entry name" value="INTEGRASE"/>
    <property type="match status" value="1"/>
</dbReference>
<feature type="domain" description="Integrase catalytic" evidence="1">
    <location>
        <begin position="1"/>
        <end position="103"/>
    </location>
</feature>
<comment type="caution">
    <text evidence="2">The sequence shown here is derived from an EMBL/GenBank/DDBJ whole genome shotgun (WGS) entry which is preliminary data.</text>
</comment>
<dbReference type="PANTHER" id="PTHR37984:SF15">
    <property type="entry name" value="INTEGRASE CATALYTIC DOMAIN-CONTAINING PROTEIN"/>
    <property type="match status" value="1"/>
</dbReference>
<dbReference type="AlphaFoldDB" id="A0AAD7T5U7"/>
<reference evidence="2" key="1">
    <citation type="journal article" date="2023" name="Science">
        <title>Genome structures resolve the early diversification of teleost fishes.</title>
        <authorList>
            <person name="Parey E."/>
            <person name="Louis A."/>
            <person name="Montfort J."/>
            <person name="Bouchez O."/>
            <person name="Roques C."/>
            <person name="Iampietro C."/>
            <person name="Lluch J."/>
            <person name="Castinel A."/>
            <person name="Donnadieu C."/>
            <person name="Desvignes T."/>
            <person name="Floi Bucao C."/>
            <person name="Jouanno E."/>
            <person name="Wen M."/>
            <person name="Mejri S."/>
            <person name="Dirks R."/>
            <person name="Jansen H."/>
            <person name="Henkel C."/>
            <person name="Chen W.J."/>
            <person name="Zahm M."/>
            <person name="Cabau C."/>
            <person name="Klopp C."/>
            <person name="Thompson A.W."/>
            <person name="Robinson-Rechavi M."/>
            <person name="Braasch I."/>
            <person name="Lecointre G."/>
            <person name="Bobe J."/>
            <person name="Postlethwait J.H."/>
            <person name="Berthelot C."/>
            <person name="Roest Crollius H."/>
            <person name="Guiguen Y."/>
        </authorList>
    </citation>
    <scope>NUCLEOTIDE SEQUENCE</scope>
    <source>
        <strain evidence="2">NC1722</strain>
    </source>
</reference>
<evidence type="ECO:0000313" key="3">
    <source>
        <dbReference type="Proteomes" id="UP001221898"/>
    </source>
</evidence>
<dbReference type="InterPro" id="IPR036397">
    <property type="entry name" value="RNaseH_sf"/>
</dbReference>
<dbReference type="SUPFAM" id="SSF53098">
    <property type="entry name" value="Ribonuclease H-like"/>
    <property type="match status" value="1"/>
</dbReference>
<dbReference type="GO" id="GO:0015074">
    <property type="term" value="P:DNA integration"/>
    <property type="evidence" value="ECO:0007669"/>
    <property type="project" value="InterPro"/>
</dbReference>
<evidence type="ECO:0000313" key="2">
    <source>
        <dbReference type="EMBL" id="KAJ8414969.1"/>
    </source>
</evidence>
<dbReference type="Proteomes" id="UP001221898">
    <property type="component" value="Unassembled WGS sequence"/>
</dbReference>
<dbReference type="PANTHER" id="PTHR37984">
    <property type="entry name" value="PROTEIN CBG26694"/>
    <property type="match status" value="1"/>
</dbReference>
<dbReference type="Gene3D" id="3.30.420.10">
    <property type="entry name" value="Ribonuclease H-like superfamily/Ribonuclease H"/>
    <property type="match status" value="1"/>
</dbReference>
<dbReference type="EMBL" id="JAINUG010000011">
    <property type="protein sequence ID" value="KAJ8414969.1"/>
    <property type="molecule type" value="Genomic_DNA"/>
</dbReference>
<name>A0AAD7T5U7_9TELE</name>
<dbReference type="InterPro" id="IPR050951">
    <property type="entry name" value="Retrovirus_Pol_polyprotein"/>
</dbReference>